<evidence type="ECO:0000313" key="2">
    <source>
        <dbReference type="EMBL" id="KAG2618351.1"/>
    </source>
</evidence>
<name>A0A8T0U2F8_PANVG</name>
<evidence type="ECO:0000313" key="3">
    <source>
        <dbReference type="Proteomes" id="UP000823388"/>
    </source>
</evidence>
<feature type="non-terminal residue" evidence="2">
    <location>
        <position position="162"/>
    </location>
</feature>
<keyword evidence="3" id="KW-1185">Reference proteome</keyword>
<dbReference type="AlphaFoldDB" id="A0A8T0U2F8"/>
<feature type="compositionally biased region" description="Gly residues" evidence="1">
    <location>
        <begin position="1"/>
        <end position="11"/>
    </location>
</feature>
<protein>
    <submittedName>
        <fullName evidence="2">Uncharacterized protein</fullName>
    </submittedName>
</protein>
<sequence>CGGGGPRGGAGELHPLGERHGDSTGELQPQGERCGGGAGELRPQGDRRRRWRRGAEAAQDHIVFHCPVAVAFWRQVGFELNAHATVEALQSLTASSPAPNPHGSVFLFLCCWNIWKHRNRVVFDGAEPCLQRLLRNCNEDVRLWSWRLPRADAGVIESWCNL</sequence>
<feature type="non-terminal residue" evidence="2">
    <location>
        <position position="1"/>
    </location>
</feature>
<comment type="caution">
    <text evidence="2">The sequence shown here is derived from an EMBL/GenBank/DDBJ whole genome shotgun (WGS) entry which is preliminary data.</text>
</comment>
<proteinExistence type="predicted"/>
<organism evidence="2 3">
    <name type="scientific">Panicum virgatum</name>
    <name type="common">Blackwell switchgrass</name>
    <dbReference type="NCBI Taxonomy" id="38727"/>
    <lineage>
        <taxon>Eukaryota</taxon>
        <taxon>Viridiplantae</taxon>
        <taxon>Streptophyta</taxon>
        <taxon>Embryophyta</taxon>
        <taxon>Tracheophyta</taxon>
        <taxon>Spermatophyta</taxon>
        <taxon>Magnoliopsida</taxon>
        <taxon>Liliopsida</taxon>
        <taxon>Poales</taxon>
        <taxon>Poaceae</taxon>
        <taxon>PACMAD clade</taxon>
        <taxon>Panicoideae</taxon>
        <taxon>Panicodae</taxon>
        <taxon>Paniceae</taxon>
        <taxon>Panicinae</taxon>
        <taxon>Panicum</taxon>
        <taxon>Panicum sect. Hiantes</taxon>
    </lineage>
</organism>
<accession>A0A8T0U2F8</accession>
<evidence type="ECO:0000256" key="1">
    <source>
        <dbReference type="SAM" id="MobiDB-lite"/>
    </source>
</evidence>
<feature type="region of interest" description="Disordered" evidence="1">
    <location>
        <begin position="1"/>
        <end position="52"/>
    </location>
</feature>
<dbReference type="Proteomes" id="UP000823388">
    <property type="component" value="Chromosome 3N"/>
</dbReference>
<gene>
    <name evidence="2" type="ORF">PVAP13_3NG079534</name>
</gene>
<dbReference type="EMBL" id="CM029042">
    <property type="protein sequence ID" value="KAG2618351.1"/>
    <property type="molecule type" value="Genomic_DNA"/>
</dbReference>
<reference evidence="2" key="1">
    <citation type="submission" date="2020-05" db="EMBL/GenBank/DDBJ databases">
        <title>WGS assembly of Panicum virgatum.</title>
        <authorList>
            <person name="Lovell J.T."/>
            <person name="Jenkins J."/>
            <person name="Shu S."/>
            <person name="Juenger T.E."/>
            <person name="Schmutz J."/>
        </authorList>
    </citation>
    <scope>NUCLEOTIDE SEQUENCE</scope>
    <source>
        <strain evidence="2">AP13</strain>
    </source>
</reference>